<evidence type="ECO:0000256" key="1">
    <source>
        <dbReference type="SAM" id="MobiDB-lite"/>
    </source>
</evidence>
<gene>
    <name evidence="3" type="ORF">O181_045463</name>
</gene>
<reference evidence="3" key="1">
    <citation type="submission" date="2021-03" db="EMBL/GenBank/DDBJ databases">
        <title>Draft genome sequence of rust myrtle Austropuccinia psidii MF-1, a brazilian biotype.</title>
        <authorList>
            <person name="Quecine M.C."/>
            <person name="Pachon D.M.R."/>
            <person name="Bonatelli M.L."/>
            <person name="Correr F.H."/>
            <person name="Franceschini L.M."/>
            <person name="Leite T.F."/>
            <person name="Margarido G.R.A."/>
            <person name="Almeida C.A."/>
            <person name="Ferrarezi J.A."/>
            <person name="Labate C.A."/>
        </authorList>
    </citation>
    <scope>NUCLEOTIDE SEQUENCE</scope>
    <source>
        <strain evidence="3">MF-1</strain>
    </source>
</reference>
<sequence>MGCFVLILLLSSQVIGIKIVARGLLKKIEAKNSRPLIEENKSTLNREGEVNSGSHQFNIPDNSLIAPENFQETSDTLVTAKSLEGNGMDVETHVKNESAPGKFEGNGFEFENKVRNELGRSDVSDNPQLVPQVEGHTGILASEQIDASVVDNFKSNGMGEQAQTKKKTEESDVLENSKSLNDGKEIPSPQASEQTDPSETAIFQSDGSDVKSQVPTTSQHLPKRQGTTVHQGRGKISPLFSEHKPFPKGQDSGESASFLGAPPAASIFDPSNRGPILPRPSFPPAFHITTMESHQFRPSYQPAYSLPGDTFRAPLSGRTSHQSLSKTAFFPHREDASRSTIRPFSQSQDPWRPGPVLSYPTVQVNPNFLSKIPEHDSRLYLAAHNVQPMITYLQQADVRETTPATDVLKSFPAMISHHQNFQTNSIKGKTELILPQSASDETTYEQIGGKNNKEKNAKVFTEGSWRNHSIHPDLAKRKKTPQEASLLKLSVFASHMSKSKSPDYKQIKDLRDVAQMKKDGRTVIPHFMEAFDPMVKGQGWLETNSPIEESPNQPEIANVAKTTSFMSSEQVINRWGENILQQWETVDIKDFALANQLALHLKVLTRTDYLPLERMSVDLYAMLLDSWKDRWQDVIKIQYWARQYLGEGEGMRRVWTLSLQILQHTIFERWANVKKNFMMEESLSGSLVDRIEKAIHLGVPDLEHIYLNEDFLNTKIMVPKIGDEQTVRSLLTNVMGTRQVNTRIKAARYLKGYQGSLLFRPDSNMAEAAEKYGLNVCRVLAVSEALRLEFKEDSTASQYDKSIGKIVKILENEMFEVNDTFFQWHDSPERGWLIQIFKDRYQQRFNLLCEQQVSLQNVYGGPCHNLVTWAQAQIDSPDTVKVQDVLRWNEGGLDPGTFKKLLLALISKSKRNCPVNCEAEMTRLERPLTEQQKMMFRTWFVNENIEISIEKKTQNNQQNGRELKHPTPTYSNVDGRI</sequence>
<name>A0A9Q3HHM3_9BASI</name>
<feature type="region of interest" description="Disordered" evidence="1">
    <location>
        <begin position="953"/>
        <end position="977"/>
    </location>
</feature>
<feature type="region of interest" description="Disordered" evidence="1">
    <location>
        <begin position="154"/>
        <end position="233"/>
    </location>
</feature>
<protein>
    <submittedName>
        <fullName evidence="3">Uncharacterized protein</fullName>
    </submittedName>
</protein>
<keyword evidence="2" id="KW-0732">Signal</keyword>
<evidence type="ECO:0000313" key="4">
    <source>
        <dbReference type="Proteomes" id="UP000765509"/>
    </source>
</evidence>
<dbReference type="AlphaFoldDB" id="A0A9Q3HHM3"/>
<organism evidence="3 4">
    <name type="scientific">Austropuccinia psidii MF-1</name>
    <dbReference type="NCBI Taxonomy" id="1389203"/>
    <lineage>
        <taxon>Eukaryota</taxon>
        <taxon>Fungi</taxon>
        <taxon>Dikarya</taxon>
        <taxon>Basidiomycota</taxon>
        <taxon>Pucciniomycotina</taxon>
        <taxon>Pucciniomycetes</taxon>
        <taxon>Pucciniales</taxon>
        <taxon>Sphaerophragmiaceae</taxon>
        <taxon>Austropuccinia</taxon>
    </lineage>
</organism>
<dbReference type="EMBL" id="AVOT02018683">
    <property type="protein sequence ID" value="MBW0505748.1"/>
    <property type="molecule type" value="Genomic_DNA"/>
</dbReference>
<comment type="caution">
    <text evidence="3">The sequence shown here is derived from an EMBL/GenBank/DDBJ whole genome shotgun (WGS) entry which is preliminary data.</text>
</comment>
<dbReference type="OrthoDB" id="2506705at2759"/>
<feature type="chain" id="PRO_5040420450" evidence="2">
    <location>
        <begin position="17"/>
        <end position="977"/>
    </location>
</feature>
<feature type="signal peptide" evidence="2">
    <location>
        <begin position="1"/>
        <end position="16"/>
    </location>
</feature>
<evidence type="ECO:0000256" key="2">
    <source>
        <dbReference type="SAM" id="SignalP"/>
    </source>
</evidence>
<feature type="compositionally biased region" description="Polar residues" evidence="1">
    <location>
        <begin position="189"/>
        <end position="230"/>
    </location>
</feature>
<proteinExistence type="predicted"/>
<evidence type="ECO:0000313" key="3">
    <source>
        <dbReference type="EMBL" id="MBW0505748.1"/>
    </source>
</evidence>
<keyword evidence="4" id="KW-1185">Reference proteome</keyword>
<accession>A0A9Q3HHM3</accession>
<feature type="compositionally biased region" description="Polar residues" evidence="1">
    <location>
        <begin position="968"/>
        <end position="977"/>
    </location>
</feature>
<dbReference type="Proteomes" id="UP000765509">
    <property type="component" value="Unassembled WGS sequence"/>
</dbReference>